<feature type="compositionally biased region" description="Low complexity" evidence="1">
    <location>
        <begin position="451"/>
        <end position="482"/>
    </location>
</feature>
<dbReference type="InterPro" id="IPR005534">
    <property type="entry name" value="Curli_assmbl/transp-comp_CsgG"/>
</dbReference>
<dbReference type="AlphaFoldDB" id="A0A502E0B8"/>
<feature type="signal peptide" evidence="2">
    <location>
        <begin position="1"/>
        <end position="18"/>
    </location>
</feature>
<organism evidence="3 4">
    <name type="scientific">Variovorax guangxiensis</name>
    <dbReference type="NCBI Taxonomy" id="1775474"/>
    <lineage>
        <taxon>Bacteria</taxon>
        <taxon>Pseudomonadati</taxon>
        <taxon>Pseudomonadota</taxon>
        <taxon>Betaproteobacteria</taxon>
        <taxon>Burkholderiales</taxon>
        <taxon>Comamonadaceae</taxon>
        <taxon>Variovorax</taxon>
    </lineage>
</organism>
<feature type="compositionally biased region" description="Pro residues" evidence="1">
    <location>
        <begin position="45"/>
        <end position="54"/>
    </location>
</feature>
<gene>
    <name evidence="3" type="ORF">EAH82_00295</name>
</gene>
<name>A0A502E0B8_9BURK</name>
<feature type="region of interest" description="Disordered" evidence="1">
    <location>
        <begin position="30"/>
        <end position="54"/>
    </location>
</feature>
<proteinExistence type="predicted"/>
<dbReference type="RefSeq" id="WP_140837859.1">
    <property type="nucleotide sequence ID" value="NZ_RCZI01000001.1"/>
</dbReference>
<dbReference type="PROSITE" id="PS51257">
    <property type="entry name" value="PROKAR_LIPOPROTEIN"/>
    <property type="match status" value="1"/>
</dbReference>
<evidence type="ECO:0000256" key="1">
    <source>
        <dbReference type="SAM" id="MobiDB-lite"/>
    </source>
</evidence>
<evidence type="ECO:0000313" key="3">
    <source>
        <dbReference type="EMBL" id="TPG29986.1"/>
    </source>
</evidence>
<sequence>MNTARLTLALALAFSVSACDQARTALDKYTGKSKPAPAPIAAVEPPAPAAPTPSTPVAALPDAGKVGTVTVNAQGTGASAAEAIDEAMRLALKQVNGTTMDLSSEQLKMTLSLSRGRNAEALRGTAFAEQVVQSAGGAITGFKVNTLDGPDSRGFYRADIQASVAKYKPPAADSKKLKIVIAPLRYDSASFPMGGRSVPADKVAEDLRQQILTALTNTGRFTVLDRDMGGEVAQELDMISSGQAPRAEFGKLGQAMSADVIWVGKITSFAYNRHARQLQTSDRELVSYSGGWGVSQKLVNAATRQIMLSESLRGEAPKVGATTLGRGIDGGQVSEGMQNEIANRIVSGIVLRTFPVTVISREGNAVILSQGGQAVREGARYQLVAMGKEMFDPQTNQSLGRVESDCCEVVIDRVTPTMAQGRLERVQMPLDGLQPGALQLRGVVTARVAAASTEGAAATATSTKPRPARPAAARSEAPAAAPARDDKW</sequence>
<reference evidence="3 4" key="1">
    <citation type="journal article" date="2019" name="Environ. Microbiol.">
        <title>Species interactions and distinct microbial communities in high Arctic permafrost affected cryosols are associated with the CH4 and CO2 gas fluxes.</title>
        <authorList>
            <person name="Altshuler I."/>
            <person name="Hamel J."/>
            <person name="Turney S."/>
            <person name="Magnuson E."/>
            <person name="Levesque R."/>
            <person name="Greer C."/>
            <person name="Whyte L.G."/>
        </authorList>
    </citation>
    <scope>NUCLEOTIDE SEQUENCE [LARGE SCALE GENOMIC DNA]</scope>
    <source>
        <strain evidence="3 4">S06.C</strain>
    </source>
</reference>
<dbReference type="Proteomes" id="UP000319212">
    <property type="component" value="Unassembled WGS sequence"/>
</dbReference>
<feature type="chain" id="PRO_5021300818" description="Curli production assembly/transport component CsgG" evidence="2">
    <location>
        <begin position="19"/>
        <end position="488"/>
    </location>
</feature>
<dbReference type="Pfam" id="PF03783">
    <property type="entry name" value="CsgG"/>
    <property type="match status" value="1"/>
</dbReference>
<comment type="caution">
    <text evidence="3">The sequence shown here is derived from an EMBL/GenBank/DDBJ whole genome shotgun (WGS) entry which is preliminary data.</text>
</comment>
<keyword evidence="2" id="KW-0732">Signal</keyword>
<accession>A0A502E0B8</accession>
<feature type="region of interest" description="Disordered" evidence="1">
    <location>
        <begin position="451"/>
        <end position="488"/>
    </location>
</feature>
<dbReference type="Gene3D" id="3.40.50.10610">
    <property type="entry name" value="ABC-type transport auxiliary lipoprotein component"/>
    <property type="match status" value="1"/>
</dbReference>
<evidence type="ECO:0000313" key="4">
    <source>
        <dbReference type="Proteomes" id="UP000319212"/>
    </source>
</evidence>
<dbReference type="EMBL" id="RCZI01000001">
    <property type="protein sequence ID" value="TPG29986.1"/>
    <property type="molecule type" value="Genomic_DNA"/>
</dbReference>
<dbReference type="OrthoDB" id="8595024at2"/>
<dbReference type="GO" id="GO:0030288">
    <property type="term" value="C:outer membrane-bounded periplasmic space"/>
    <property type="evidence" value="ECO:0007669"/>
    <property type="project" value="InterPro"/>
</dbReference>
<evidence type="ECO:0000256" key="2">
    <source>
        <dbReference type="SAM" id="SignalP"/>
    </source>
</evidence>
<protein>
    <recommendedName>
        <fullName evidence="5">Curli production assembly/transport component CsgG</fullName>
    </recommendedName>
</protein>
<evidence type="ECO:0008006" key="5">
    <source>
        <dbReference type="Google" id="ProtNLM"/>
    </source>
</evidence>